<dbReference type="Proteomes" id="UP000683925">
    <property type="component" value="Unassembled WGS sequence"/>
</dbReference>
<dbReference type="EMBL" id="CAJJDP010000108">
    <property type="protein sequence ID" value="CAD8195164.1"/>
    <property type="molecule type" value="Genomic_DNA"/>
</dbReference>
<feature type="region of interest" description="Disordered" evidence="2">
    <location>
        <begin position="181"/>
        <end position="226"/>
    </location>
</feature>
<keyword evidence="4" id="KW-1185">Reference proteome</keyword>
<evidence type="ECO:0000313" key="4">
    <source>
        <dbReference type="Proteomes" id="UP000683925"/>
    </source>
</evidence>
<evidence type="ECO:0000256" key="1">
    <source>
        <dbReference type="ARBA" id="ARBA00008315"/>
    </source>
</evidence>
<accession>A0A8S1WYL5</accession>
<name>A0A8S1WYL5_PAROT</name>
<dbReference type="InterPro" id="IPR029488">
    <property type="entry name" value="Hmw/CFAP97"/>
</dbReference>
<dbReference type="InterPro" id="IPR038791">
    <property type="entry name" value="Cfap97/Hemingway"/>
</dbReference>
<gene>
    <name evidence="3" type="ORF">POCTA_138.1.T1080142</name>
</gene>
<dbReference type="OMA" id="KQVCQAE"/>
<evidence type="ECO:0000313" key="3">
    <source>
        <dbReference type="EMBL" id="CAD8195164.1"/>
    </source>
</evidence>
<evidence type="ECO:0000256" key="2">
    <source>
        <dbReference type="SAM" id="MobiDB-lite"/>
    </source>
</evidence>
<organism evidence="3 4">
    <name type="scientific">Paramecium octaurelia</name>
    <dbReference type="NCBI Taxonomy" id="43137"/>
    <lineage>
        <taxon>Eukaryota</taxon>
        <taxon>Sar</taxon>
        <taxon>Alveolata</taxon>
        <taxon>Ciliophora</taxon>
        <taxon>Intramacronucleata</taxon>
        <taxon>Oligohymenophorea</taxon>
        <taxon>Peniculida</taxon>
        <taxon>Parameciidae</taxon>
        <taxon>Paramecium</taxon>
    </lineage>
</organism>
<feature type="compositionally biased region" description="Low complexity" evidence="2">
    <location>
        <begin position="185"/>
        <end position="200"/>
    </location>
</feature>
<proteinExistence type="inferred from homology"/>
<sequence>MKAPKYIQQDVIKQVCQAEQFQQHKFNLVNTRSDPYLSRRHVLQDNDKYQQIRANKFYTKLQVDLQKEQQLLKENTKILNRIVDIGNQKTYSSLPKRSLTRQNSANSIKSLNLSYRKKEAMKIVGENEKLMQRLQRTPSTFRNKETFLKDQQKTVELKNRISKYSQQNQQKLGKIVQRLTKTTTNQKPPKSSQNKSSAPSYKNSALSQLRIEPERQQQKFQFPRIK</sequence>
<protein>
    <submittedName>
        <fullName evidence="3">Uncharacterized protein</fullName>
    </submittedName>
</protein>
<dbReference type="Pfam" id="PF13879">
    <property type="entry name" value="Hmw_CFAP97"/>
    <property type="match status" value="1"/>
</dbReference>
<reference evidence="3" key="1">
    <citation type="submission" date="2021-01" db="EMBL/GenBank/DDBJ databases">
        <authorList>
            <consortium name="Genoscope - CEA"/>
            <person name="William W."/>
        </authorList>
    </citation>
    <scope>NUCLEOTIDE SEQUENCE</scope>
</reference>
<dbReference type="PANTHER" id="PTHR23035">
    <property type="entry name" value="CILIA- AND FLAGELLA-ASSOCIATED PROTEIN 97-RELATED"/>
    <property type="match status" value="1"/>
</dbReference>
<dbReference type="OrthoDB" id="291385at2759"/>
<comment type="caution">
    <text evidence="3">The sequence shown here is derived from an EMBL/GenBank/DDBJ whole genome shotgun (WGS) entry which is preliminary data.</text>
</comment>
<dbReference type="PANTHER" id="PTHR23035:SF2">
    <property type="entry name" value="KIAA1430 HOMOLOGUE"/>
    <property type="match status" value="1"/>
</dbReference>
<dbReference type="AlphaFoldDB" id="A0A8S1WYL5"/>
<comment type="similarity">
    <text evidence="1">Belongs to the CFAP97 family.</text>
</comment>